<keyword evidence="4" id="KW-1185">Reference proteome</keyword>
<comment type="caution">
    <text evidence="3">The sequence shown here is derived from an EMBL/GenBank/DDBJ whole genome shotgun (WGS) entry which is preliminary data.</text>
</comment>
<accession>A0ABN9WAY1</accession>
<organism evidence="3 4">
    <name type="scientific">Prorocentrum cordatum</name>
    <dbReference type="NCBI Taxonomy" id="2364126"/>
    <lineage>
        <taxon>Eukaryota</taxon>
        <taxon>Sar</taxon>
        <taxon>Alveolata</taxon>
        <taxon>Dinophyceae</taxon>
        <taxon>Prorocentrales</taxon>
        <taxon>Prorocentraceae</taxon>
        <taxon>Prorocentrum</taxon>
    </lineage>
</organism>
<reference evidence="3" key="1">
    <citation type="submission" date="2023-10" db="EMBL/GenBank/DDBJ databases">
        <authorList>
            <person name="Chen Y."/>
            <person name="Shah S."/>
            <person name="Dougan E. K."/>
            <person name="Thang M."/>
            <person name="Chan C."/>
        </authorList>
    </citation>
    <scope>NUCLEOTIDE SEQUENCE [LARGE SCALE GENOMIC DNA]</scope>
</reference>
<gene>
    <name evidence="3" type="ORF">PCOR1329_LOCUS65646</name>
</gene>
<feature type="transmembrane region" description="Helical" evidence="1">
    <location>
        <begin position="93"/>
        <end position="117"/>
    </location>
</feature>
<name>A0ABN9WAY1_9DINO</name>
<keyword evidence="1" id="KW-0472">Membrane</keyword>
<evidence type="ECO:0000313" key="3">
    <source>
        <dbReference type="EMBL" id="CAK0883428.1"/>
    </source>
</evidence>
<keyword evidence="2" id="KW-0732">Signal</keyword>
<keyword evidence="1" id="KW-0812">Transmembrane</keyword>
<feature type="signal peptide" evidence="2">
    <location>
        <begin position="1"/>
        <end position="17"/>
    </location>
</feature>
<proteinExistence type="predicted"/>
<dbReference type="Proteomes" id="UP001189429">
    <property type="component" value="Unassembled WGS sequence"/>
</dbReference>
<protein>
    <recommendedName>
        <fullName evidence="5">RING-type E3 ubiquitin transferase</fullName>
    </recommendedName>
</protein>
<dbReference type="EMBL" id="CAUYUJ010018414">
    <property type="protein sequence ID" value="CAK0883428.1"/>
    <property type="molecule type" value="Genomic_DNA"/>
</dbReference>
<evidence type="ECO:0000313" key="4">
    <source>
        <dbReference type="Proteomes" id="UP001189429"/>
    </source>
</evidence>
<feature type="non-terminal residue" evidence="3">
    <location>
        <position position="371"/>
    </location>
</feature>
<sequence length="371" mass="38593">MLGALCAAAPWLGQLGAAWVARPPPCPPCPACPAAELRCEPHCGSCPACPPCPGCPAVSWAAGPEASCPACPAAACEEAAAAACDSPAPAACWGFAAGLGLGLTAGLVLAWVLAVGLGGVRRLARRAVLLLAQSDGGTGCVVEVDRGDGRTLDVAESQICINFDDDENFRWHHRLLLVPGHAPGEWVAATPDGEILVLQLSAHLVVALTRNAPFPQRVRGNVYAFGDLDQDALEHLRIEGRNLARVLGVAVPAAPPGARVARWVIADPAVEGFGDEVEPGLAANADRFVGRDAVGLALVDDEAGWVAIENVQAEDHPHWVAEKRRGPGRDPRILPLPPPAQGKRVQLSSVIAALKPQDDPSWPFRGPKALP</sequence>
<evidence type="ECO:0008006" key="5">
    <source>
        <dbReference type="Google" id="ProtNLM"/>
    </source>
</evidence>
<evidence type="ECO:0000256" key="1">
    <source>
        <dbReference type="SAM" id="Phobius"/>
    </source>
</evidence>
<keyword evidence="1" id="KW-1133">Transmembrane helix</keyword>
<evidence type="ECO:0000256" key="2">
    <source>
        <dbReference type="SAM" id="SignalP"/>
    </source>
</evidence>
<feature type="chain" id="PRO_5046059613" description="RING-type E3 ubiquitin transferase" evidence="2">
    <location>
        <begin position="18"/>
        <end position="371"/>
    </location>
</feature>